<keyword evidence="3" id="KW-1185">Reference proteome</keyword>
<dbReference type="RefSeq" id="WP_094823275.1">
    <property type="nucleotide sequence ID" value="NZ_NEVO01000016.1"/>
</dbReference>
<dbReference type="EMBL" id="NEVQ01000022">
    <property type="protein sequence ID" value="OZI50562.1"/>
    <property type="molecule type" value="Genomic_DNA"/>
</dbReference>
<dbReference type="SUPFAM" id="SSF89796">
    <property type="entry name" value="CoA-transferase family III (CaiB/BaiF)"/>
    <property type="match status" value="1"/>
</dbReference>
<gene>
    <name evidence="2" type="ORF">CAL20_22205</name>
</gene>
<dbReference type="OrthoDB" id="9058532at2"/>
<evidence type="ECO:0000256" key="1">
    <source>
        <dbReference type="ARBA" id="ARBA00022679"/>
    </source>
</evidence>
<dbReference type="PANTHER" id="PTHR48207">
    <property type="entry name" value="SUCCINATE--HYDROXYMETHYLGLUTARATE COA-TRANSFERASE"/>
    <property type="match status" value="1"/>
</dbReference>
<comment type="caution">
    <text evidence="2">The sequence shown here is derived from an EMBL/GenBank/DDBJ whole genome shotgun (WGS) entry which is preliminary data.</text>
</comment>
<proteinExistence type="predicted"/>
<dbReference type="InterPro" id="IPR050483">
    <property type="entry name" value="CoA-transferase_III_domain"/>
</dbReference>
<evidence type="ECO:0000313" key="3">
    <source>
        <dbReference type="Proteomes" id="UP000216885"/>
    </source>
</evidence>
<dbReference type="PANTHER" id="PTHR48207:SF4">
    <property type="entry name" value="BLL6097 PROTEIN"/>
    <property type="match status" value="1"/>
</dbReference>
<dbReference type="Gene3D" id="3.30.1540.10">
    <property type="entry name" value="formyl-coa transferase, domain 3"/>
    <property type="match status" value="1"/>
</dbReference>
<dbReference type="AlphaFoldDB" id="A0A261TMY8"/>
<dbReference type="Proteomes" id="UP000216885">
    <property type="component" value="Unassembled WGS sequence"/>
</dbReference>
<reference evidence="2 3" key="1">
    <citation type="submission" date="2017-05" db="EMBL/GenBank/DDBJ databases">
        <title>Complete and WGS of Bordetella genogroups.</title>
        <authorList>
            <person name="Spilker T."/>
            <person name="LiPuma J."/>
        </authorList>
    </citation>
    <scope>NUCLEOTIDE SEQUENCE [LARGE SCALE GENOMIC DNA]</scope>
    <source>
        <strain evidence="2 3">AU9919</strain>
    </source>
</reference>
<dbReference type="Pfam" id="PF02515">
    <property type="entry name" value="CoA_transf_3"/>
    <property type="match status" value="1"/>
</dbReference>
<organism evidence="2 3">
    <name type="scientific">Bordetella genomosp. 4</name>
    <dbReference type="NCBI Taxonomy" id="463044"/>
    <lineage>
        <taxon>Bacteria</taxon>
        <taxon>Pseudomonadati</taxon>
        <taxon>Pseudomonadota</taxon>
        <taxon>Betaproteobacteria</taxon>
        <taxon>Burkholderiales</taxon>
        <taxon>Alcaligenaceae</taxon>
        <taxon>Bordetella</taxon>
    </lineage>
</organism>
<accession>A0A261TMY8</accession>
<sequence>MEAHDLPLAGLVVLDFSQYLAGPSCAMRLADLGADVIKVERPQGGDACRGLVVADQMHDGDSALFHTINRNKRSFAADLKDPGDLARVVALVRQADVMIHNFRPGVMERIGLDYPSASAINPRLVYASITGYGAEGPWQDKPGQDLLVQSLSGLAWLAGNDADPPTPAGVSVVDILTGAHLAQGILAALLRRAVHGRGAQVEASLLESALDLQFEPFTAFLNDPSGLQPRRSAVSHANVHAAAPYGIYATADGHLALAMGALDRLGALLECEPLRVAAAAAPDTWFSRRDDFKHLLAEHLRTQSTAYWLARLEPAGIWCADVLTWPELVAHPGFTVLDMVQEITSDSGARMRTTRCPIRIDGKPLRHARGAPRLGAHTQDIVTAFGLPSAQ</sequence>
<dbReference type="InterPro" id="IPR023606">
    <property type="entry name" value="CoA-Trfase_III_dom_1_sf"/>
</dbReference>
<dbReference type="Gene3D" id="3.40.50.10540">
    <property type="entry name" value="Crotonobetainyl-coa:carnitine coa-transferase, domain 1"/>
    <property type="match status" value="1"/>
</dbReference>
<keyword evidence="1 2" id="KW-0808">Transferase</keyword>
<protein>
    <submittedName>
        <fullName evidence="2">CoA transferase</fullName>
    </submittedName>
</protein>
<name>A0A261TMY8_9BORD</name>
<dbReference type="InterPro" id="IPR003673">
    <property type="entry name" value="CoA-Trfase_fam_III"/>
</dbReference>
<evidence type="ECO:0000313" key="2">
    <source>
        <dbReference type="EMBL" id="OZI50562.1"/>
    </source>
</evidence>
<dbReference type="InterPro" id="IPR044855">
    <property type="entry name" value="CoA-Trfase_III_dom3_sf"/>
</dbReference>
<dbReference type="GO" id="GO:0008410">
    <property type="term" value="F:CoA-transferase activity"/>
    <property type="evidence" value="ECO:0007669"/>
    <property type="project" value="TreeGrafter"/>
</dbReference>